<name>I3UFY6_ADVKW</name>
<dbReference type="STRING" id="1036672.TKWG_21055"/>
<dbReference type="HOGENOM" id="CLU_3228515_0_0_4"/>
<dbReference type="EMBL" id="CP003555">
    <property type="protein sequence ID" value="AFK63924.1"/>
    <property type="molecule type" value="Genomic_DNA"/>
</dbReference>
<evidence type="ECO:0000313" key="1">
    <source>
        <dbReference type="EMBL" id="AFK63924.1"/>
    </source>
</evidence>
<organism evidence="1 2">
    <name type="scientific">Advenella kashmirensis (strain DSM 17095 / LMG 22695 / WT001)</name>
    <name type="common">Tetrathiobacter kashmirensis</name>
    <dbReference type="NCBI Taxonomy" id="1036672"/>
    <lineage>
        <taxon>Bacteria</taxon>
        <taxon>Pseudomonadati</taxon>
        <taxon>Pseudomonadota</taxon>
        <taxon>Betaproteobacteria</taxon>
        <taxon>Burkholderiales</taxon>
        <taxon>Alcaligenaceae</taxon>
    </lineage>
</organism>
<accession>I3UFY6</accession>
<reference evidence="2" key="2">
    <citation type="journal article" date="2013" name="PLoS ONE">
        <title>Genome implosion elicits host-confinement in Alcaligenaceae: evidence from the comparative genomics of Tetrathiobacter kashmirensis, a pathogen in the making.</title>
        <authorList>
            <person name="Ghosh W."/>
            <person name="Alam M."/>
            <person name="Roy C."/>
            <person name="Pyne P."/>
            <person name="George A."/>
            <person name="Chakraborty R."/>
            <person name="Majumder S."/>
            <person name="Agarwal A."/>
            <person name="Chakraborty S."/>
            <person name="Majumdar S."/>
            <person name="Gupta S.K."/>
        </authorList>
    </citation>
    <scope>NUCLEOTIDE SEQUENCE [LARGE SCALE GENOMIC DNA]</scope>
    <source>
        <strain evidence="2">WT001</strain>
    </source>
</reference>
<dbReference type="Proteomes" id="UP000005267">
    <property type="component" value="Chromosome"/>
</dbReference>
<dbReference type="AlphaFoldDB" id="I3UFY6"/>
<proteinExistence type="predicted"/>
<keyword evidence="2" id="KW-1185">Reference proteome</keyword>
<reference evidence="1 2" key="1">
    <citation type="journal article" date="2011" name="J. Bacteriol.">
        <title>Whole-genome shotgun sequencing of the sulfur-oxidizing chemoautotroph Tetrathiobacter kashmirensis.</title>
        <authorList>
            <person name="Ghosh W."/>
            <person name="George A."/>
            <person name="Agarwal A."/>
            <person name="Raj P."/>
            <person name="Alam M."/>
            <person name="Pyne P."/>
            <person name="Das Gupta S.K."/>
        </authorList>
    </citation>
    <scope>NUCLEOTIDE SEQUENCE [LARGE SCALE GENOMIC DNA]</scope>
    <source>
        <strain evidence="1 2">WT001</strain>
    </source>
</reference>
<protein>
    <submittedName>
        <fullName evidence="1">LysR family transcriptional regulator</fullName>
    </submittedName>
</protein>
<evidence type="ECO:0000313" key="2">
    <source>
        <dbReference type="Proteomes" id="UP000005267"/>
    </source>
</evidence>
<dbReference type="KEGG" id="aka:TKWG_21055"/>
<gene>
    <name evidence="1" type="ordered locus">TKWG_21055</name>
</gene>
<dbReference type="Gene3D" id="3.40.190.10">
    <property type="entry name" value="Periplasmic binding protein-like II"/>
    <property type="match status" value="1"/>
</dbReference>
<sequence>MPFDFTVTPISMVWAAHSDREPASEWLRQQVEPILAQIEGVTP</sequence>